<feature type="domain" description="TOG" evidence="2">
    <location>
        <begin position="1012"/>
        <end position="1263"/>
    </location>
</feature>
<accession>A0AAE0G7C7</accession>
<dbReference type="AlphaFoldDB" id="A0AAE0G7C7"/>
<sequence>MGSFFSKKKKKEKAEDDSRTGSAPSRMESWQSGEWQSVDQAQAQATAPTSEGTRQEPATPLPDPPASAPASEITTSQSPIPPKPAATEPSPVPELPDQALPASKPEAAGVAAIKAHSKPSSREGERSRERHTVDDNLLRKFYDKETVNNLTSSVWGEREQALKSVKEVIVNQRHGSCDPNQLYESCCSIVYRALRDKVAPVYFAALDVLDAAVQVLVPVLRRTDVQNSLDYLAPLLVQRSGNINARISNSTSELIRVVARNEKVGVSYIMPFACEVLKSKKGKSTTAALTSRLSLLQHLIAEFDKEGVEEAIVEQVLTFCRPLLETPDDKVRQAAVATVVAVYKNSGGLDEDFLKMLDPKTVKALRAKFSDADDESAVDHLLQGDVDIDNFDSPQKSFSGMSGGVSVATPRNACFKKKSADVETKYGAPVAKSPIKTFTGFDEVITGNLESKIWGDREFGLKTIKEKFLSQKYEGVNCNKLWEATCDVLYISLKDKVTPVYFASLKLLQALAECCGSCLAVSSIHEALDPILPILVHRSGNMNPRITQASQEVIIDLCRKEEIGLEYTVPFTLEPLSMKKSKNQASMYIGRVELLMGLVKEFDLDTSPSLTAEELLTFSRPAMDSPDEKVRHIAVQLVVEVYRRSGNAIDEHYFDVINPKMVKKLRAKFAEAESQVDDPEAVARARMISSWNTNQANRPATSYGVEEDVGPEEFNGFGETILGELSSSIWAEREHGLKTVQTKFVEHNFKGMDCTQLWDAVCQALSNVLRDKVAPVYFASLSLLKSLAVYCAQYVPQRVIQENFDGLLPVIVYRSGNNNSRISQASIQLLIELSRVNEIAVHYVSTFVFEPLTHSKAKQKGSMYHGRLELISSLLQEFGINNTGLAVEKILTFTRPALEMPDEKVRSTAISMVVEVYKRSGHTIDENFFAVLGNEKLKKVLQAKLREADEEAQLVSSGVGKKQSLPMKGEQSMGASFSQDPSVTVFVPQRPSTRAQPAESDPARPNTSYGVALETEEKEFTGFGEITLRNLNSAVWGERELALQTIKAKWLQTSYSAQFDCTSLWDTTCQVLSNALRDKVAPVYFTSLSVMRDLVASCGRSVAPNVIKENFDGLIPMLVHRSGNLNARISQGSTQLFLHFCKTPELGLEYLVPFMFEPIVFKSQKQQVAMYIGRLELLTLVLKEFEVGSTYDLSVDKVVEFAQPALGMPDEKLRQCAINLVADVFKQAGLKQIDETAFPAVNPQTLKFLQQRIHDSAGDENAAPNNR</sequence>
<evidence type="ECO:0000313" key="3">
    <source>
        <dbReference type="EMBL" id="KAK3272939.1"/>
    </source>
</evidence>
<reference evidence="3 4" key="1">
    <citation type="journal article" date="2015" name="Genome Biol. Evol.">
        <title>Comparative Genomics of a Bacterivorous Green Alga Reveals Evolutionary Causalities and Consequences of Phago-Mixotrophic Mode of Nutrition.</title>
        <authorList>
            <person name="Burns J.A."/>
            <person name="Paasch A."/>
            <person name="Narechania A."/>
            <person name="Kim E."/>
        </authorList>
    </citation>
    <scope>NUCLEOTIDE SEQUENCE [LARGE SCALE GENOMIC DNA]</scope>
    <source>
        <strain evidence="3 4">PLY_AMNH</strain>
    </source>
</reference>
<proteinExistence type="predicted"/>
<feature type="domain" description="TOG" evidence="2">
    <location>
        <begin position="707"/>
        <end position="954"/>
    </location>
</feature>
<evidence type="ECO:0000259" key="2">
    <source>
        <dbReference type="SMART" id="SM01349"/>
    </source>
</evidence>
<name>A0AAE0G7C7_9CHLO</name>
<comment type="caution">
    <text evidence="3">The sequence shown here is derived from an EMBL/GenBank/DDBJ whole genome shotgun (WGS) entry which is preliminary data.</text>
</comment>
<organism evidence="3 4">
    <name type="scientific">Cymbomonas tetramitiformis</name>
    <dbReference type="NCBI Taxonomy" id="36881"/>
    <lineage>
        <taxon>Eukaryota</taxon>
        <taxon>Viridiplantae</taxon>
        <taxon>Chlorophyta</taxon>
        <taxon>Pyramimonadophyceae</taxon>
        <taxon>Pyramimonadales</taxon>
        <taxon>Pyramimonadaceae</taxon>
        <taxon>Cymbomonas</taxon>
    </lineage>
</organism>
<dbReference type="Gene3D" id="1.25.10.10">
    <property type="entry name" value="Leucine-rich Repeat Variant"/>
    <property type="match status" value="4"/>
</dbReference>
<evidence type="ECO:0000256" key="1">
    <source>
        <dbReference type="SAM" id="MobiDB-lite"/>
    </source>
</evidence>
<feature type="region of interest" description="Disordered" evidence="1">
    <location>
        <begin position="957"/>
        <end position="978"/>
    </location>
</feature>
<dbReference type="PANTHER" id="PTHR13371">
    <property type="entry name" value="GLYCINE-, GLUTAMATE-, THIENYLCYCLOHEXYLPIPERIDINE-BINDING PROTEIN"/>
    <property type="match status" value="1"/>
</dbReference>
<dbReference type="InterPro" id="IPR034085">
    <property type="entry name" value="TOG"/>
</dbReference>
<dbReference type="SMART" id="SM01349">
    <property type="entry name" value="TOG"/>
    <property type="match status" value="4"/>
</dbReference>
<dbReference type="InterPro" id="IPR052607">
    <property type="entry name" value="CEP104-like"/>
</dbReference>
<feature type="compositionally biased region" description="Pro residues" evidence="1">
    <location>
        <begin position="79"/>
        <end position="94"/>
    </location>
</feature>
<dbReference type="InterPro" id="IPR011989">
    <property type="entry name" value="ARM-like"/>
</dbReference>
<dbReference type="Proteomes" id="UP001190700">
    <property type="component" value="Unassembled WGS sequence"/>
</dbReference>
<feature type="compositionally biased region" description="Basic and acidic residues" evidence="1">
    <location>
        <begin position="120"/>
        <end position="132"/>
    </location>
</feature>
<dbReference type="GO" id="GO:0005929">
    <property type="term" value="C:cilium"/>
    <property type="evidence" value="ECO:0007669"/>
    <property type="project" value="TreeGrafter"/>
</dbReference>
<keyword evidence="4" id="KW-1185">Reference proteome</keyword>
<dbReference type="EMBL" id="LGRX02008705">
    <property type="protein sequence ID" value="KAK3272939.1"/>
    <property type="molecule type" value="Genomic_DNA"/>
</dbReference>
<protein>
    <recommendedName>
        <fullName evidence="2">TOG domain-containing protein</fullName>
    </recommendedName>
</protein>
<dbReference type="SUPFAM" id="SSF48371">
    <property type="entry name" value="ARM repeat"/>
    <property type="match status" value="2"/>
</dbReference>
<dbReference type="Pfam" id="PF21040">
    <property type="entry name" value="CEP104-like_TOG"/>
    <property type="match status" value="4"/>
</dbReference>
<feature type="region of interest" description="Disordered" evidence="1">
    <location>
        <begin position="1"/>
        <end position="132"/>
    </location>
</feature>
<dbReference type="InterPro" id="IPR016024">
    <property type="entry name" value="ARM-type_fold"/>
</dbReference>
<gene>
    <name evidence="3" type="ORF">CYMTET_18794</name>
</gene>
<feature type="domain" description="TOG" evidence="2">
    <location>
        <begin position="437"/>
        <end position="682"/>
    </location>
</feature>
<feature type="compositionally biased region" description="Polar residues" evidence="1">
    <location>
        <begin position="20"/>
        <end position="52"/>
    </location>
</feature>
<dbReference type="PANTHER" id="PTHR13371:SF0">
    <property type="entry name" value="CENTROSOMAL PROTEIN OF 104 KDA"/>
    <property type="match status" value="1"/>
</dbReference>
<feature type="domain" description="TOG" evidence="2">
    <location>
        <begin position="128"/>
        <end position="378"/>
    </location>
</feature>
<feature type="compositionally biased region" description="Basic residues" evidence="1">
    <location>
        <begin position="1"/>
        <end position="11"/>
    </location>
</feature>
<evidence type="ECO:0000313" key="4">
    <source>
        <dbReference type="Proteomes" id="UP001190700"/>
    </source>
</evidence>